<evidence type="ECO:0000256" key="6">
    <source>
        <dbReference type="ARBA" id="ARBA00022837"/>
    </source>
</evidence>
<dbReference type="Pfam" id="PF07519">
    <property type="entry name" value="Tannase"/>
    <property type="match status" value="1"/>
</dbReference>
<keyword evidence="2" id="KW-0719">Serine esterase</keyword>
<evidence type="ECO:0000256" key="2">
    <source>
        <dbReference type="ARBA" id="ARBA00022487"/>
    </source>
</evidence>
<keyword evidence="6" id="KW-0106">Calcium</keyword>
<dbReference type="PANTHER" id="PTHR33938">
    <property type="entry name" value="FERULOYL ESTERASE B-RELATED"/>
    <property type="match status" value="1"/>
</dbReference>
<comment type="caution">
    <text evidence="9">The sequence shown here is derived from an EMBL/GenBank/DDBJ whole genome shotgun (WGS) entry which is preliminary data.</text>
</comment>
<evidence type="ECO:0000256" key="1">
    <source>
        <dbReference type="ARBA" id="ARBA00006249"/>
    </source>
</evidence>
<keyword evidence="5 8" id="KW-0378">Hydrolase</keyword>
<dbReference type="EMBL" id="JAWCUI010000001">
    <property type="protein sequence ID" value="KAL1903471.1"/>
    <property type="molecule type" value="Genomic_DNA"/>
</dbReference>
<dbReference type="InterPro" id="IPR029058">
    <property type="entry name" value="AB_hydrolase_fold"/>
</dbReference>
<keyword evidence="4 8" id="KW-0732">Signal</keyword>
<keyword evidence="7" id="KW-1015">Disulfide bond</keyword>
<dbReference type="SUPFAM" id="SSF53474">
    <property type="entry name" value="alpha/beta-Hydrolases"/>
    <property type="match status" value="1"/>
</dbReference>
<reference evidence="9 10" key="1">
    <citation type="journal article" date="2024" name="IMA Fungus">
        <title>IMA Genome - F19 : A genome assembly and annotation guide to empower mycologists, including annotated draft genome sequences of Ceratocystis pirilliformis, Diaporthe australafricana, Fusarium ophioides, Paecilomyces lecythidis, and Sporothrix stenoceras.</title>
        <authorList>
            <person name="Aylward J."/>
            <person name="Wilson A.M."/>
            <person name="Visagie C.M."/>
            <person name="Spraker J."/>
            <person name="Barnes I."/>
            <person name="Buitendag C."/>
            <person name="Ceriani C."/>
            <person name="Del Mar Angel L."/>
            <person name="du Plessis D."/>
            <person name="Fuchs T."/>
            <person name="Gasser K."/>
            <person name="Kramer D."/>
            <person name="Li W."/>
            <person name="Munsamy K."/>
            <person name="Piso A."/>
            <person name="Price J.L."/>
            <person name="Sonnekus B."/>
            <person name="Thomas C."/>
            <person name="van der Nest A."/>
            <person name="van Dijk A."/>
            <person name="van Heerden A."/>
            <person name="van Vuuren N."/>
            <person name="Yilmaz N."/>
            <person name="Duong T.A."/>
            <person name="van der Merwe N.A."/>
            <person name="Wingfield M.J."/>
            <person name="Wingfield B.D."/>
        </authorList>
    </citation>
    <scope>NUCLEOTIDE SEQUENCE [LARGE SCALE GENOMIC DNA]</scope>
    <source>
        <strain evidence="9 10">CMW 5346</strain>
    </source>
</reference>
<evidence type="ECO:0000256" key="5">
    <source>
        <dbReference type="ARBA" id="ARBA00022801"/>
    </source>
</evidence>
<evidence type="ECO:0000256" key="8">
    <source>
        <dbReference type="RuleBase" id="RU361238"/>
    </source>
</evidence>
<keyword evidence="3" id="KW-0479">Metal-binding</keyword>
<dbReference type="InterPro" id="IPR011118">
    <property type="entry name" value="Tannase/feruloyl_esterase"/>
</dbReference>
<sequence length="576" mass="62309">MRPVSTSRGSAAAAVLLSAAKAVSATASLSDICSSDYAVAALPLDAVQGVTIDTTSVTTQLVTNFTASSNFYPTSTFDYCNLTFAYSHNGLDNDIVHVQYWLPAPGQFQNRYVSTGGAGWAINSGSQSIPTGVIVGGVGGLTDGGFGSFDNQFSDVALVENGTVNWQATYMFGYQAHHELATIGKQLTRNIYNVSDSSKVYSYYQGCSEGGREGWSQVQRYPDQFDGIAVGAPAFRWAQQQVIHLFGNVIEQTQGYFPSSCELEKIMNLTIESCDPLDGKTDGIVSRSDLCLDNLDLNGMVGTPYSCAAAAGGMQSSATPAQEGNITAEAITLVRAYWAGLHDSDGNLVYYTYQPGSSFDDLDAAYNATSDTWGLSVSGLGGIWVSQFLKKLKADNLPNLNNVTYDTLKEWMVETMNLYGDIMQTTYPDLTDFKAAGGKVIHFHGEQDFSIPTASSVRYWESVRQITFAGQSLKQSTAAMDDFYRLYLVPGAGHCAANSYQPNGPWPQTSLQTVIDWVENGVVPDTLAGTGDIDTLCRWPLRPLWVNDGANFTCVESKSSVESFTYDLSAFRLPVY</sequence>
<evidence type="ECO:0000256" key="4">
    <source>
        <dbReference type="ARBA" id="ARBA00022729"/>
    </source>
</evidence>
<accession>A0ABR3ZSS5</accession>
<name>A0ABR3ZSS5_9PEZI</name>
<protein>
    <recommendedName>
        <fullName evidence="8">Carboxylic ester hydrolase</fullName>
        <ecNumber evidence="8">3.1.1.-</ecNumber>
    </recommendedName>
</protein>
<proteinExistence type="inferred from homology"/>
<organism evidence="9 10">
    <name type="scientific">Sporothrix stenoceras</name>
    <dbReference type="NCBI Taxonomy" id="5173"/>
    <lineage>
        <taxon>Eukaryota</taxon>
        <taxon>Fungi</taxon>
        <taxon>Dikarya</taxon>
        <taxon>Ascomycota</taxon>
        <taxon>Pezizomycotina</taxon>
        <taxon>Sordariomycetes</taxon>
        <taxon>Sordariomycetidae</taxon>
        <taxon>Ophiostomatales</taxon>
        <taxon>Ophiostomataceae</taxon>
        <taxon>Sporothrix</taxon>
    </lineage>
</organism>
<evidence type="ECO:0000256" key="3">
    <source>
        <dbReference type="ARBA" id="ARBA00022723"/>
    </source>
</evidence>
<evidence type="ECO:0000313" key="9">
    <source>
        <dbReference type="EMBL" id="KAL1903471.1"/>
    </source>
</evidence>
<feature type="chain" id="PRO_5045013666" description="Carboxylic ester hydrolase" evidence="8">
    <location>
        <begin position="26"/>
        <end position="576"/>
    </location>
</feature>
<keyword evidence="10" id="KW-1185">Reference proteome</keyword>
<gene>
    <name evidence="9" type="ORF">Sste5346_000098</name>
</gene>
<evidence type="ECO:0000313" key="10">
    <source>
        <dbReference type="Proteomes" id="UP001583186"/>
    </source>
</evidence>
<comment type="similarity">
    <text evidence="1 8">Belongs to the tannase family.</text>
</comment>
<dbReference type="PANTHER" id="PTHR33938:SF16">
    <property type="entry name" value="CARBOXYLIC ESTER HYDROLASE"/>
    <property type="match status" value="1"/>
</dbReference>
<dbReference type="Proteomes" id="UP001583186">
    <property type="component" value="Unassembled WGS sequence"/>
</dbReference>
<dbReference type="EC" id="3.1.1.-" evidence="8"/>
<evidence type="ECO:0000256" key="7">
    <source>
        <dbReference type="ARBA" id="ARBA00023157"/>
    </source>
</evidence>
<feature type="signal peptide" evidence="8">
    <location>
        <begin position="1"/>
        <end position="25"/>
    </location>
</feature>